<evidence type="ECO:0000256" key="3">
    <source>
        <dbReference type="ARBA" id="ARBA00022763"/>
    </source>
</evidence>
<evidence type="ECO:0000313" key="9">
    <source>
        <dbReference type="Proteomes" id="UP001166304"/>
    </source>
</evidence>
<comment type="caution">
    <text evidence="8">The sequence shown here is derived from an EMBL/GenBank/DDBJ whole genome shotgun (WGS) entry which is preliminary data.</text>
</comment>
<evidence type="ECO:0000256" key="4">
    <source>
        <dbReference type="ARBA" id="ARBA00022801"/>
    </source>
</evidence>
<keyword evidence="9" id="KW-1185">Reference proteome</keyword>
<dbReference type="GO" id="GO:0003697">
    <property type="term" value="F:single-stranded DNA binding"/>
    <property type="evidence" value="ECO:0007669"/>
    <property type="project" value="InterPro"/>
</dbReference>
<gene>
    <name evidence="8" type="ORF">KTS37_02865</name>
</gene>
<dbReference type="Proteomes" id="UP001166304">
    <property type="component" value="Unassembled WGS sequence"/>
</dbReference>
<comment type="similarity">
    <text evidence="1">Belongs to the SOS response-associated peptidase family.</text>
</comment>
<dbReference type="Gene3D" id="3.90.1680.10">
    <property type="entry name" value="SOS response associated peptidase-like"/>
    <property type="match status" value="1"/>
</dbReference>
<evidence type="ECO:0000313" key="8">
    <source>
        <dbReference type="EMBL" id="MBV0900720.1"/>
    </source>
</evidence>
<evidence type="ECO:0000256" key="6">
    <source>
        <dbReference type="ARBA" id="ARBA00023125"/>
    </source>
</evidence>
<reference evidence="8" key="1">
    <citation type="submission" date="2021-06" db="EMBL/GenBank/DDBJ databases">
        <title>New haloarchaea isolates fom saline soil.</title>
        <authorList>
            <person name="Duran-Viseras A."/>
            <person name="Sanchez-Porro C.S."/>
            <person name="Ventosa A."/>
        </authorList>
    </citation>
    <scope>NUCLEOTIDE SEQUENCE</scope>
    <source>
        <strain evidence="8">JCM 18369</strain>
    </source>
</reference>
<evidence type="ECO:0000256" key="1">
    <source>
        <dbReference type="ARBA" id="ARBA00008136"/>
    </source>
</evidence>
<dbReference type="AlphaFoldDB" id="A0AA41FY52"/>
<keyword evidence="5" id="KW-0190">Covalent protein-DNA linkage</keyword>
<keyword evidence="7" id="KW-0456">Lyase</keyword>
<evidence type="ECO:0000256" key="7">
    <source>
        <dbReference type="ARBA" id="ARBA00023239"/>
    </source>
</evidence>
<dbReference type="GO" id="GO:0006508">
    <property type="term" value="P:proteolysis"/>
    <property type="evidence" value="ECO:0007669"/>
    <property type="project" value="UniProtKB-KW"/>
</dbReference>
<accession>A0AA41FY52</accession>
<dbReference type="PANTHER" id="PTHR13604:SF0">
    <property type="entry name" value="ABASIC SITE PROCESSING PROTEIN HMCES"/>
    <property type="match status" value="1"/>
</dbReference>
<proteinExistence type="inferred from homology"/>
<dbReference type="PANTHER" id="PTHR13604">
    <property type="entry name" value="DC12-RELATED"/>
    <property type="match status" value="1"/>
</dbReference>
<keyword evidence="6" id="KW-0238">DNA-binding</keyword>
<protein>
    <submittedName>
        <fullName evidence="8">SOS response-associated peptidase</fullName>
    </submittedName>
</protein>
<dbReference type="EMBL" id="JAHQXE010000001">
    <property type="protein sequence ID" value="MBV0900720.1"/>
    <property type="molecule type" value="Genomic_DNA"/>
</dbReference>
<dbReference type="RefSeq" id="WP_162411998.1">
    <property type="nucleotide sequence ID" value="NZ_JAHQXE010000001.1"/>
</dbReference>
<dbReference type="InterPro" id="IPR003738">
    <property type="entry name" value="SRAP"/>
</dbReference>
<keyword evidence="4" id="KW-0378">Hydrolase</keyword>
<dbReference type="Pfam" id="PF02586">
    <property type="entry name" value="SRAP"/>
    <property type="match status" value="1"/>
</dbReference>
<organism evidence="8 9">
    <name type="scientific">Haloarcula salina</name>
    <dbReference type="NCBI Taxonomy" id="1429914"/>
    <lineage>
        <taxon>Archaea</taxon>
        <taxon>Methanobacteriati</taxon>
        <taxon>Methanobacteriota</taxon>
        <taxon>Stenosarchaea group</taxon>
        <taxon>Halobacteria</taxon>
        <taxon>Halobacteriales</taxon>
        <taxon>Haloarculaceae</taxon>
        <taxon>Haloarcula</taxon>
    </lineage>
</organism>
<dbReference type="GO" id="GO:0106300">
    <property type="term" value="P:protein-DNA covalent cross-linking repair"/>
    <property type="evidence" value="ECO:0007669"/>
    <property type="project" value="InterPro"/>
</dbReference>
<keyword evidence="3" id="KW-0227">DNA damage</keyword>
<sequence length="233" mass="25782">MCGRYSLFAPPADIEERFDAAFDFEFAPRYNAAPSQALPVIASEEPETLQRMQWGLIPSWAESRSDHGYINARAETLAEKRSFAEAYESRRCLVPADGFYEWVEEDGGKQPYRVALPDDDLFAMAGLYERWEPPQRQTGLGEFGASGVGDGQDDVIESFTIVTTEPNETVSALHHRMAVVLAPEEEALWLRGSVAEAKSLLDPYDGPMRTYPVSTAVNDPGNDSPALIEEVGT</sequence>
<dbReference type="GO" id="GO:0016829">
    <property type="term" value="F:lyase activity"/>
    <property type="evidence" value="ECO:0007669"/>
    <property type="project" value="UniProtKB-KW"/>
</dbReference>
<dbReference type="SUPFAM" id="SSF143081">
    <property type="entry name" value="BB1717-like"/>
    <property type="match status" value="1"/>
</dbReference>
<dbReference type="InterPro" id="IPR036590">
    <property type="entry name" value="SRAP-like"/>
</dbReference>
<dbReference type="GO" id="GO:0008233">
    <property type="term" value="F:peptidase activity"/>
    <property type="evidence" value="ECO:0007669"/>
    <property type="project" value="UniProtKB-KW"/>
</dbReference>
<evidence type="ECO:0000256" key="5">
    <source>
        <dbReference type="ARBA" id="ARBA00023124"/>
    </source>
</evidence>
<name>A0AA41FY52_9EURY</name>
<keyword evidence="2" id="KW-0645">Protease</keyword>
<evidence type="ECO:0000256" key="2">
    <source>
        <dbReference type="ARBA" id="ARBA00022670"/>
    </source>
</evidence>